<dbReference type="RefSeq" id="WP_211953602.1">
    <property type="nucleotide sequence ID" value="NZ_CAJPVI010000013.1"/>
</dbReference>
<evidence type="ECO:0000313" key="6">
    <source>
        <dbReference type="Proteomes" id="UP000672657"/>
    </source>
</evidence>
<dbReference type="Proteomes" id="UP000672657">
    <property type="component" value="Unassembled WGS sequence"/>
</dbReference>
<evidence type="ECO:0000259" key="4">
    <source>
        <dbReference type="Pfam" id="PF25954"/>
    </source>
</evidence>
<evidence type="ECO:0000256" key="1">
    <source>
        <dbReference type="ARBA" id="ARBA00009477"/>
    </source>
</evidence>
<comment type="similarity">
    <text evidence="1">Belongs to the membrane fusion protein (MFP) (TC 8.A.1) family.</text>
</comment>
<dbReference type="Gene3D" id="1.10.287.470">
    <property type="entry name" value="Helix hairpin bin"/>
    <property type="match status" value="1"/>
</dbReference>
<feature type="domain" description="CusB-like beta-barrel" evidence="4">
    <location>
        <begin position="248"/>
        <end position="320"/>
    </location>
</feature>
<proteinExistence type="inferred from homology"/>
<sequence length="405" mass="42336">MTLPLLRESADNAPPEASCPPPAVRGRTRLILATAIVLACALAAGIVPRLHAQAALAQRTAQAIVPAVKVVRPGHAAAVREIVLPGDVRAYQDAAVYARVSGYLRRWYADIGTPVKKGQLLTEIDAPEVADQLRQARADEATAAANYALARSTADRWKDLQASNSVAQQETDQKIADMQAKSAALASARSNTSRLAQLASYTEIRAPFDGVITARNVDTGALIDAGSAPGQGRELFHISAGGTLRVYIQLPQDASAMVGPDMQAWLTLPQSPGERFAATVTRNAGAFDAATRSLRVELEVDSHGGRILPGAYAEVHLSTNAEAAGFDLPASTLAFRPAGPSVAVVGKDGRVDIRNITLGRDFGTHVEVLGGLQGTEQVIVNPGDGLMAGTPVRVVADQAGAARSS</sequence>
<gene>
    <name evidence="5" type="primary">macA_1</name>
    <name evidence="5" type="ORF">LMG26411_02522</name>
</gene>
<evidence type="ECO:0000256" key="2">
    <source>
        <dbReference type="SAM" id="MobiDB-lite"/>
    </source>
</evidence>
<name>A0ABM8TG56_9BURK</name>
<organism evidence="5 6">
    <name type="scientific">Cupriavidus numazuensis</name>
    <dbReference type="NCBI Taxonomy" id="221992"/>
    <lineage>
        <taxon>Bacteria</taxon>
        <taxon>Pseudomonadati</taxon>
        <taxon>Pseudomonadota</taxon>
        <taxon>Betaproteobacteria</taxon>
        <taxon>Burkholderiales</taxon>
        <taxon>Burkholderiaceae</taxon>
        <taxon>Cupriavidus</taxon>
    </lineage>
</organism>
<dbReference type="EMBL" id="CAJPVI010000013">
    <property type="protein sequence ID" value="CAG2144191.1"/>
    <property type="molecule type" value="Genomic_DNA"/>
</dbReference>
<dbReference type="Pfam" id="PF25917">
    <property type="entry name" value="BSH_RND"/>
    <property type="match status" value="1"/>
</dbReference>
<dbReference type="NCBIfam" id="TIGR01730">
    <property type="entry name" value="RND_mfp"/>
    <property type="match status" value="1"/>
</dbReference>
<dbReference type="PANTHER" id="PTHR30469">
    <property type="entry name" value="MULTIDRUG RESISTANCE PROTEIN MDTA"/>
    <property type="match status" value="1"/>
</dbReference>
<reference evidence="5 6" key="1">
    <citation type="submission" date="2021-03" db="EMBL/GenBank/DDBJ databases">
        <authorList>
            <person name="Peeters C."/>
        </authorList>
    </citation>
    <scope>NUCLEOTIDE SEQUENCE [LARGE SCALE GENOMIC DNA]</scope>
    <source>
        <strain evidence="5 6">LMG 26411</strain>
    </source>
</reference>
<dbReference type="InterPro" id="IPR006143">
    <property type="entry name" value="RND_pump_MFP"/>
</dbReference>
<dbReference type="PANTHER" id="PTHR30469:SF37">
    <property type="entry name" value="RAGD PROTEIN"/>
    <property type="match status" value="1"/>
</dbReference>
<feature type="region of interest" description="Disordered" evidence="2">
    <location>
        <begin position="1"/>
        <end position="21"/>
    </location>
</feature>
<dbReference type="InterPro" id="IPR058792">
    <property type="entry name" value="Beta-barrel_RND_2"/>
</dbReference>
<feature type="domain" description="Multidrug resistance protein MdtA-like barrel-sandwich hybrid" evidence="3">
    <location>
        <begin position="94"/>
        <end position="228"/>
    </location>
</feature>
<keyword evidence="6" id="KW-1185">Reference proteome</keyword>
<dbReference type="Gene3D" id="2.40.420.20">
    <property type="match status" value="1"/>
</dbReference>
<evidence type="ECO:0000313" key="5">
    <source>
        <dbReference type="EMBL" id="CAG2144191.1"/>
    </source>
</evidence>
<dbReference type="InterPro" id="IPR058625">
    <property type="entry name" value="MdtA-like_BSH"/>
</dbReference>
<dbReference type="Pfam" id="PF25954">
    <property type="entry name" value="Beta-barrel_RND_2"/>
    <property type="match status" value="1"/>
</dbReference>
<accession>A0ABM8TG56</accession>
<dbReference type="Gene3D" id="2.40.50.100">
    <property type="match status" value="1"/>
</dbReference>
<dbReference type="SUPFAM" id="SSF111369">
    <property type="entry name" value="HlyD-like secretion proteins"/>
    <property type="match status" value="1"/>
</dbReference>
<protein>
    <submittedName>
        <fullName evidence="5">Macrolide export protein MacA</fullName>
    </submittedName>
</protein>
<comment type="caution">
    <text evidence="5">The sequence shown here is derived from an EMBL/GenBank/DDBJ whole genome shotgun (WGS) entry which is preliminary data.</text>
</comment>
<evidence type="ECO:0000259" key="3">
    <source>
        <dbReference type="Pfam" id="PF25917"/>
    </source>
</evidence>
<dbReference type="Gene3D" id="2.40.30.170">
    <property type="match status" value="1"/>
</dbReference>